<dbReference type="GO" id="GO:0005524">
    <property type="term" value="F:ATP binding"/>
    <property type="evidence" value="ECO:0007669"/>
    <property type="project" value="UniProtKB-KW"/>
</dbReference>
<proteinExistence type="inferred from homology"/>
<reference evidence="7 8" key="1">
    <citation type="journal article" date="2019" name="Int. J. Syst. Evol. Microbiol.">
        <title>The Global Catalogue of Microorganisms (GCM) 10K type strain sequencing project: providing services to taxonomists for standard genome sequencing and annotation.</title>
        <authorList>
            <consortium name="The Broad Institute Genomics Platform"/>
            <consortium name="The Broad Institute Genome Sequencing Center for Infectious Disease"/>
            <person name="Wu L."/>
            <person name="Ma J."/>
        </authorList>
    </citation>
    <scope>NUCLEOTIDE SEQUENCE [LARGE SCALE GENOMIC DNA]</scope>
    <source>
        <strain evidence="7 8">CGMCC 1.12553</strain>
    </source>
</reference>
<dbReference type="SUPFAM" id="SSF52540">
    <property type="entry name" value="P-loop containing nucleoside triphosphate hydrolases"/>
    <property type="match status" value="1"/>
</dbReference>
<protein>
    <submittedName>
        <fullName evidence="7">Cdc6/Cdc18 family protein</fullName>
    </submittedName>
</protein>
<dbReference type="Gene3D" id="1.10.8.60">
    <property type="match status" value="1"/>
</dbReference>
<comment type="similarity">
    <text evidence="1">Belongs to the CDC6/cdc18 family.</text>
</comment>
<dbReference type="NCBIfam" id="TIGR02928">
    <property type="entry name" value="orc1/cdc6 family replication initiation protein"/>
    <property type="match status" value="1"/>
</dbReference>
<organism evidence="7 8">
    <name type="scientific">Halobium salinum</name>
    <dbReference type="NCBI Taxonomy" id="1364940"/>
    <lineage>
        <taxon>Archaea</taxon>
        <taxon>Methanobacteriati</taxon>
        <taxon>Methanobacteriota</taxon>
        <taxon>Stenosarchaea group</taxon>
        <taxon>Halobacteria</taxon>
        <taxon>Halobacteriales</taxon>
        <taxon>Haloferacaceae</taxon>
        <taxon>Halobium</taxon>
    </lineage>
</organism>
<evidence type="ECO:0000313" key="7">
    <source>
        <dbReference type="EMBL" id="MFC4359252.1"/>
    </source>
</evidence>
<evidence type="ECO:0000313" key="8">
    <source>
        <dbReference type="Proteomes" id="UP001595921"/>
    </source>
</evidence>
<evidence type="ECO:0000256" key="5">
    <source>
        <dbReference type="SAM" id="MobiDB-lite"/>
    </source>
</evidence>
<name>A0ABD5PEB4_9EURY</name>
<feature type="domain" description="AAA+ ATPase" evidence="6">
    <location>
        <begin position="50"/>
        <end position="199"/>
    </location>
</feature>
<dbReference type="InterPro" id="IPR003593">
    <property type="entry name" value="AAA+_ATPase"/>
</dbReference>
<keyword evidence="3" id="KW-0547">Nucleotide-binding</keyword>
<evidence type="ECO:0000256" key="3">
    <source>
        <dbReference type="ARBA" id="ARBA00022741"/>
    </source>
</evidence>
<feature type="compositionally biased region" description="Polar residues" evidence="5">
    <location>
        <begin position="7"/>
        <end position="22"/>
    </location>
</feature>
<sequence>MFKDRTSNNATVFQSESVLTSEHQPEEPFNRDSEIQKIADALRPLTDQVEPVNVLAYGPAGTGKTTCIEHVSNRLKDETSIKPISINCWQYNTRPSLLTQLLIELGYPAPRKGKPIDELLNKLEEWADKSRGLRAPKGYAIILDEFDQLKQKSEVIYDIQRLNREVKSKFGLVMISNQQPSRLQLNRRSRSRVQIEGIEFPTYTAEQLTQILKQRAEQAFYPGTVDEDVIRKVAEAAVRDGGDCRRAIHLLRRLGREADNNGLTEVSQELLDQILT</sequence>
<dbReference type="InterPro" id="IPR014277">
    <property type="entry name" value="Orc1/Cdc6_arc"/>
</dbReference>
<evidence type="ECO:0000256" key="1">
    <source>
        <dbReference type="ARBA" id="ARBA00006184"/>
    </source>
</evidence>
<keyword evidence="4" id="KW-0067">ATP-binding</keyword>
<comment type="caution">
    <text evidence="7">The sequence shown here is derived from an EMBL/GenBank/DDBJ whole genome shotgun (WGS) entry which is preliminary data.</text>
</comment>
<evidence type="ECO:0000256" key="2">
    <source>
        <dbReference type="ARBA" id="ARBA00022705"/>
    </source>
</evidence>
<dbReference type="SMART" id="SM00382">
    <property type="entry name" value="AAA"/>
    <property type="match status" value="1"/>
</dbReference>
<gene>
    <name evidence="7" type="ORF">ACFO0N_15000</name>
</gene>
<dbReference type="Pfam" id="PF13401">
    <property type="entry name" value="AAA_22"/>
    <property type="match status" value="1"/>
</dbReference>
<accession>A0ABD5PEB4</accession>
<dbReference type="Gene3D" id="3.40.50.300">
    <property type="entry name" value="P-loop containing nucleotide triphosphate hydrolases"/>
    <property type="match status" value="1"/>
</dbReference>
<dbReference type="EMBL" id="JBHSDS010000008">
    <property type="protein sequence ID" value="MFC4359252.1"/>
    <property type="molecule type" value="Genomic_DNA"/>
</dbReference>
<dbReference type="InterPro" id="IPR049945">
    <property type="entry name" value="AAA_22"/>
</dbReference>
<evidence type="ECO:0000256" key="4">
    <source>
        <dbReference type="ARBA" id="ARBA00022840"/>
    </source>
</evidence>
<keyword evidence="2" id="KW-0235">DNA replication</keyword>
<keyword evidence="8" id="KW-1185">Reference proteome</keyword>
<dbReference type="RefSeq" id="WP_267622868.1">
    <property type="nucleotide sequence ID" value="NZ_JAODIW010000006.1"/>
</dbReference>
<dbReference type="InterPro" id="IPR050311">
    <property type="entry name" value="ORC1/CDC6"/>
</dbReference>
<feature type="region of interest" description="Disordered" evidence="5">
    <location>
        <begin position="1"/>
        <end position="31"/>
    </location>
</feature>
<dbReference type="InterPro" id="IPR027417">
    <property type="entry name" value="P-loop_NTPase"/>
</dbReference>
<dbReference type="PANTHER" id="PTHR10763:SF26">
    <property type="entry name" value="CELL DIVISION CONTROL PROTEIN 6 HOMOLOG"/>
    <property type="match status" value="1"/>
</dbReference>
<dbReference type="PANTHER" id="PTHR10763">
    <property type="entry name" value="CELL DIVISION CONTROL PROTEIN 6-RELATED"/>
    <property type="match status" value="1"/>
</dbReference>
<dbReference type="GO" id="GO:0006260">
    <property type="term" value="P:DNA replication"/>
    <property type="evidence" value="ECO:0007669"/>
    <property type="project" value="UniProtKB-KW"/>
</dbReference>
<dbReference type="Pfam" id="PF22703">
    <property type="entry name" value="Cdc6_lid"/>
    <property type="match status" value="1"/>
</dbReference>
<dbReference type="Proteomes" id="UP001595921">
    <property type="component" value="Unassembled WGS sequence"/>
</dbReference>
<dbReference type="AlphaFoldDB" id="A0ABD5PEB4"/>
<evidence type="ECO:0000259" key="6">
    <source>
        <dbReference type="SMART" id="SM00382"/>
    </source>
</evidence>
<dbReference type="InterPro" id="IPR055237">
    <property type="entry name" value="Cdc6_lid"/>
</dbReference>